<name>A0A518IDP1_9PLAN</name>
<dbReference type="Gene3D" id="3.40.50.150">
    <property type="entry name" value="Vaccinia Virus protein VP39"/>
    <property type="match status" value="1"/>
</dbReference>
<dbReference type="Proteomes" id="UP000318313">
    <property type="component" value="Chromosome"/>
</dbReference>
<dbReference type="Pfam" id="PF05050">
    <property type="entry name" value="Methyltransf_21"/>
    <property type="match status" value="1"/>
</dbReference>
<proteinExistence type="predicted"/>
<dbReference type="InterPro" id="IPR029063">
    <property type="entry name" value="SAM-dependent_MTases_sf"/>
</dbReference>
<sequence length="363" mass="42132">MKPLIHMLDIDSYPENQNAIVFCDKFLHGKAPKYILGRNEWAQSIAEIVEVDGFIDDFTKDKEFLGKPVLRIVDLPENGMVVSANVLGRPLTVQKKLNERNVRHIDYYAFRKYIGNRLKPVMFWDHFKSDFESNRDKYEWIYQLLQDEQSKKEFTKIVNFRLSSDLTYMTGFTDAQHRQYFEDFLNLQSEGEIFIDVGSFDGYTSLEFIKRCPNYAGVHIFEPEPQNMSIVKQKLKGYHNLTFHSCGLSNQAQTLCFSVNGSASRISEEGEIQIKVDRLDDRIPPPVTFLKMDIEGGEVSAIEGAQSTISKYHPKLAISVYHLADDFWNIPEKVLSIRDDYDIFLRHYTEGVVETVMFFVPKQ</sequence>
<dbReference type="InterPro" id="IPR006342">
    <property type="entry name" value="FkbM_mtfrase"/>
</dbReference>
<dbReference type="InterPro" id="IPR052514">
    <property type="entry name" value="SAM-dependent_MTase"/>
</dbReference>
<dbReference type="PANTHER" id="PTHR34203">
    <property type="entry name" value="METHYLTRANSFERASE, FKBM FAMILY PROTEIN"/>
    <property type="match status" value="1"/>
</dbReference>
<protein>
    <recommendedName>
        <fullName evidence="1">Methyltransferase FkbM domain-containing protein</fullName>
    </recommendedName>
</protein>
<accession>A0A518IDP1</accession>
<dbReference type="NCBIfam" id="TIGR01444">
    <property type="entry name" value="fkbM_fam"/>
    <property type="match status" value="1"/>
</dbReference>
<gene>
    <name evidence="2" type="ORF">Enr17x_32620</name>
</gene>
<dbReference type="PANTHER" id="PTHR34203:SF15">
    <property type="entry name" value="SLL1173 PROTEIN"/>
    <property type="match status" value="1"/>
</dbReference>
<dbReference type="SUPFAM" id="SSF53335">
    <property type="entry name" value="S-adenosyl-L-methionine-dependent methyltransferases"/>
    <property type="match status" value="1"/>
</dbReference>
<dbReference type="EMBL" id="CP037452">
    <property type="protein sequence ID" value="QDV51208.1"/>
    <property type="molecule type" value="Genomic_DNA"/>
</dbReference>
<keyword evidence="3" id="KW-1185">Reference proteome</keyword>
<feature type="domain" description="Methyltransferase FkbM" evidence="1">
    <location>
        <begin position="196"/>
        <end position="335"/>
    </location>
</feature>
<reference evidence="2 3" key="1">
    <citation type="submission" date="2019-03" db="EMBL/GenBank/DDBJ databases">
        <title>Deep-cultivation of Planctomycetes and their phenomic and genomic characterization uncovers novel biology.</title>
        <authorList>
            <person name="Wiegand S."/>
            <person name="Jogler M."/>
            <person name="Boedeker C."/>
            <person name="Pinto D."/>
            <person name="Vollmers J."/>
            <person name="Rivas-Marin E."/>
            <person name="Kohn T."/>
            <person name="Peeters S.H."/>
            <person name="Heuer A."/>
            <person name="Rast P."/>
            <person name="Oberbeckmann S."/>
            <person name="Bunk B."/>
            <person name="Jeske O."/>
            <person name="Meyerdierks A."/>
            <person name="Storesund J.E."/>
            <person name="Kallscheuer N."/>
            <person name="Luecker S."/>
            <person name="Lage O.M."/>
            <person name="Pohl T."/>
            <person name="Merkel B.J."/>
            <person name="Hornburger P."/>
            <person name="Mueller R.-W."/>
            <person name="Bruemmer F."/>
            <person name="Labrenz M."/>
            <person name="Spormann A.M."/>
            <person name="Op den Camp H."/>
            <person name="Overmann J."/>
            <person name="Amann R."/>
            <person name="Jetten M.S.M."/>
            <person name="Mascher T."/>
            <person name="Medema M.H."/>
            <person name="Devos D.P."/>
            <person name="Kaster A.-K."/>
            <person name="Ovreas L."/>
            <person name="Rohde M."/>
            <person name="Galperin M.Y."/>
            <person name="Jogler C."/>
        </authorList>
    </citation>
    <scope>NUCLEOTIDE SEQUENCE [LARGE SCALE GENOMIC DNA]</scope>
    <source>
        <strain evidence="2 3">Enr17</strain>
    </source>
</reference>
<organism evidence="2 3">
    <name type="scientific">Gimesia fumaroli</name>
    <dbReference type="NCBI Taxonomy" id="2527976"/>
    <lineage>
        <taxon>Bacteria</taxon>
        <taxon>Pseudomonadati</taxon>
        <taxon>Planctomycetota</taxon>
        <taxon>Planctomycetia</taxon>
        <taxon>Planctomycetales</taxon>
        <taxon>Planctomycetaceae</taxon>
        <taxon>Gimesia</taxon>
    </lineage>
</organism>
<evidence type="ECO:0000313" key="3">
    <source>
        <dbReference type="Proteomes" id="UP000318313"/>
    </source>
</evidence>
<evidence type="ECO:0000259" key="1">
    <source>
        <dbReference type="Pfam" id="PF05050"/>
    </source>
</evidence>
<dbReference type="AlphaFoldDB" id="A0A518IDP1"/>
<dbReference type="KEGG" id="gfm:Enr17x_32620"/>
<evidence type="ECO:0000313" key="2">
    <source>
        <dbReference type="EMBL" id="QDV51208.1"/>
    </source>
</evidence>